<feature type="transmembrane region" description="Helical" evidence="2">
    <location>
        <begin position="386"/>
        <end position="406"/>
    </location>
</feature>
<accession>A0A812NC23</accession>
<keyword evidence="2" id="KW-0812">Transmembrane</keyword>
<feature type="compositionally biased region" description="Polar residues" evidence="1">
    <location>
        <begin position="1"/>
        <end position="11"/>
    </location>
</feature>
<evidence type="ECO:0000256" key="1">
    <source>
        <dbReference type="SAM" id="MobiDB-lite"/>
    </source>
</evidence>
<evidence type="ECO:0000313" key="3">
    <source>
        <dbReference type="EMBL" id="CAE7298813.1"/>
    </source>
</evidence>
<protein>
    <submittedName>
        <fullName evidence="3">Uncharacterized protein</fullName>
    </submittedName>
</protein>
<evidence type="ECO:0000313" key="4">
    <source>
        <dbReference type="Proteomes" id="UP000601435"/>
    </source>
</evidence>
<evidence type="ECO:0000256" key="2">
    <source>
        <dbReference type="SAM" id="Phobius"/>
    </source>
</evidence>
<keyword evidence="2" id="KW-1133">Transmembrane helix</keyword>
<dbReference type="Proteomes" id="UP000601435">
    <property type="component" value="Unassembled WGS sequence"/>
</dbReference>
<comment type="caution">
    <text evidence="3">The sequence shown here is derived from an EMBL/GenBank/DDBJ whole genome shotgun (WGS) entry which is preliminary data.</text>
</comment>
<dbReference type="EMBL" id="CAJNJA010012536">
    <property type="protein sequence ID" value="CAE7298813.1"/>
    <property type="molecule type" value="Genomic_DNA"/>
</dbReference>
<feature type="region of interest" description="Disordered" evidence="1">
    <location>
        <begin position="1"/>
        <end position="30"/>
    </location>
</feature>
<feature type="non-terminal residue" evidence="3">
    <location>
        <position position="1"/>
    </location>
</feature>
<sequence>ATEAMVTSESANLAEDLPNKKSEPLQEEPGNWAPALVDQQWLEWKASHPRLCSVFTHVCLYNVSAPSNRLAIMTAQDMREDMLGIGSCWFVPLVLLCTAFGVWRPGLPAASNSSFRLDKLTAWWHRGPRLSVSSVKVYVCMLLLIELLGVTAPMVAVLSVPDMLRRVRRHPYGPGDELGLLQGHSLEETPHLMPRLTYLFMPDLDNSTADGYASFHAGLLATMLFAWCIFLIAPCAWRITSTACYAWGAAIYFYFGSLSMMFAPTTSVCSSYFFVVGAGFVVADAGDAHVQAWLWKYLVMSILAPYYLAAGFAKLRYAGWTSVLTGSWTRKALDFPSFFPVFNAWAKNTPWMTALLSCGWMLVEFVGPLLVLSIDVGKPCSKVARWTLTIWSSLVVCFVVGVFAFLSPNYVRHLPLAMLMLHGLWYSDGFESWRPESQGAPPLLYHSRVILAMLLLSSWFAVELWSDLAHLTGATPQLARHDPGWPTGELASFVHPSKTSNYARSLSLEMLVICGLCVKKSWDVWAATKTSA</sequence>
<name>A0A812NC23_9DINO</name>
<feature type="transmembrane region" description="Helical" evidence="2">
    <location>
        <begin position="351"/>
        <end position="374"/>
    </location>
</feature>
<dbReference type="AlphaFoldDB" id="A0A812NC23"/>
<feature type="transmembrane region" description="Helical" evidence="2">
    <location>
        <begin position="82"/>
        <end position="103"/>
    </location>
</feature>
<feature type="transmembrane region" description="Helical" evidence="2">
    <location>
        <begin position="294"/>
        <end position="313"/>
    </location>
</feature>
<feature type="transmembrane region" description="Helical" evidence="2">
    <location>
        <begin position="251"/>
        <end position="282"/>
    </location>
</feature>
<feature type="transmembrane region" description="Helical" evidence="2">
    <location>
        <begin position="135"/>
        <end position="160"/>
    </location>
</feature>
<keyword evidence="4" id="KW-1185">Reference proteome</keyword>
<gene>
    <name evidence="3" type="ORF">SNEC2469_LOCUS7360</name>
</gene>
<reference evidence="3" key="1">
    <citation type="submission" date="2021-02" db="EMBL/GenBank/DDBJ databases">
        <authorList>
            <person name="Dougan E. K."/>
            <person name="Rhodes N."/>
            <person name="Thang M."/>
            <person name="Chan C."/>
        </authorList>
    </citation>
    <scope>NUCLEOTIDE SEQUENCE</scope>
</reference>
<proteinExistence type="predicted"/>
<dbReference type="OrthoDB" id="418874at2759"/>
<keyword evidence="2" id="KW-0472">Membrane</keyword>
<feature type="transmembrane region" description="Helical" evidence="2">
    <location>
        <begin position="217"/>
        <end position="239"/>
    </location>
</feature>
<organism evidence="3 4">
    <name type="scientific">Symbiodinium necroappetens</name>
    <dbReference type="NCBI Taxonomy" id="1628268"/>
    <lineage>
        <taxon>Eukaryota</taxon>
        <taxon>Sar</taxon>
        <taxon>Alveolata</taxon>
        <taxon>Dinophyceae</taxon>
        <taxon>Suessiales</taxon>
        <taxon>Symbiodiniaceae</taxon>
        <taxon>Symbiodinium</taxon>
    </lineage>
</organism>